<dbReference type="Proteomes" id="UP000486351">
    <property type="component" value="Unassembled WGS sequence"/>
</dbReference>
<name>A0A6G0Q4R2_9STRA</name>
<sequence>MARKSGCGLLVAIAQKSGRGLHLTIARESGRGQLPFSCQLRTTAACQAPIHSARPYPGTCG</sequence>
<proteinExistence type="predicted"/>
<organism evidence="1 2">
    <name type="scientific">Phytophthora fragariae</name>
    <dbReference type="NCBI Taxonomy" id="53985"/>
    <lineage>
        <taxon>Eukaryota</taxon>
        <taxon>Sar</taxon>
        <taxon>Stramenopiles</taxon>
        <taxon>Oomycota</taxon>
        <taxon>Peronosporomycetes</taxon>
        <taxon>Peronosporales</taxon>
        <taxon>Peronosporaceae</taxon>
        <taxon>Phytophthora</taxon>
    </lineage>
</organism>
<accession>A0A6G0Q4R2</accession>
<protein>
    <submittedName>
        <fullName evidence="1">Uncharacterized protein</fullName>
    </submittedName>
</protein>
<reference evidence="1 2" key="1">
    <citation type="submission" date="2018-09" db="EMBL/GenBank/DDBJ databases">
        <title>Genomic investigation of the strawberry pathogen Phytophthora fragariae indicates pathogenicity is determined by transcriptional variation in three key races.</title>
        <authorList>
            <person name="Adams T.M."/>
            <person name="Armitage A.D."/>
            <person name="Sobczyk M.K."/>
            <person name="Bates H.J."/>
            <person name="Dunwell J.M."/>
            <person name="Nellist C.F."/>
            <person name="Harrison R.J."/>
        </authorList>
    </citation>
    <scope>NUCLEOTIDE SEQUENCE [LARGE SCALE GENOMIC DNA]</scope>
    <source>
        <strain evidence="1 2">NOV-77</strain>
    </source>
</reference>
<evidence type="ECO:0000313" key="2">
    <source>
        <dbReference type="Proteomes" id="UP000486351"/>
    </source>
</evidence>
<comment type="caution">
    <text evidence="1">The sequence shown here is derived from an EMBL/GenBank/DDBJ whole genome shotgun (WGS) entry which is preliminary data.</text>
</comment>
<dbReference type="AlphaFoldDB" id="A0A6G0Q4R2"/>
<evidence type="ECO:0000313" key="1">
    <source>
        <dbReference type="EMBL" id="KAE9269867.1"/>
    </source>
</evidence>
<gene>
    <name evidence="1" type="ORF">PF008_g30752</name>
</gene>
<dbReference type="EMBL" id="QXFY01006088">
    <property type="protein sequence ID" value="KAE9269867.1"/>
    <property type="molecule type" value="Genomic_DNA"/>
</dbReference>